<dbReference type="Pfam" id="PF00156">
    <property type="entry name" value="Pribosyltran"/>
    <property type="match status" value="1"/>
</dbReference>
<evidence type="ECO:0000256" key="2">
    <source>
        <dbReference type="ARBA" id="ARBA00023015"/>
    </source>
</evidence>
<dbReference type="PATRIC" id="fig|1503.3.peg.358"/>
<protein>
    <submittedName>
        <fullName evidence="8">Pur operon repressor</fullName>
    </submittedName>
</protein>
<evidence type="ECO:0000256" key="1">
    <source>
        <dbReference type="ARBA" id="ARBA00011738"/>
    </source>
</evidence>
<evidence type="ECO:0000313" key="9">
    <source>
        <dbReference type="Proteomes" id="UP000037267"/>
    </source>
</evidence>
<dbReference type="Proteomes" id="UP000037267">
    <property type="component" value="Unassembled WGS sequence"/>
</dbReference>
<keyword evidence="2" id="KW-0805">Transcription regulation</keyword>
<sequence>MDKFKRNERIASILYILTTNPSKVFTYNHFTDMFNAAKSTISEDIIVAKDLVEKLKIGYIKTISGAAGGVIYLPNISKEEEEEFLSSICEKISENDRMMPGGFIFMMDLLYSPEIAKKIGKIFASKFISQEIEYVVTIETKGIPIALMTAQILNVPLVIVRKDAKITEGATVSINYISASTKKIETMSLSKRAMKEGARVLIIDDFMKGGGTAKGMVDMMKEFKAEVKGVGVFISTRTPENKLIDDFISLLVLEELDENEGKLIIKPNLEKIY</sequence>
<gene>
    <name evidence="8" type="primary">purR</name>
    <name evidence="8" type="ORF">CLPU_12c00730</name>
</gene>
<keyword evidence="4" id="KW-0804">Transcription</keyword>
<organism evidence="8 9">
    <name type="scientific">Gottschalkia purinilytica</name>
    <name type="common">Clostridium purinilyticum</name>
    <dbReference type="NCBI Taxonomy" id="1503"/>
    <lineage>
        <taxon>Bacteria</taxon>
        <taxon>Bacillati</taxon>
        <taxon>Bacillota</taxon>
        <taxon>Tissierellia</taxon>
        <taxon>Tissierellales</taxon>
        <taxon>Gottschalkiaceae</taxon>
        <taxon>Gottschalkia</taxon>
    </lineage>
</organism>
<dbReference type="InterPro" id="IPR036388">
    <property type="entry name" value="WH-like_DNA-bd_sf"/>
</dbReference>
<dbReference type="SUPFAM" id="SSF46785">
    <property type="entry name" value="Winged helix' DNA-binding domain"/>
    <property type="match status" value="1"/>
</dbReference>
<dbReference type="InterPro" id="IPR050118">
    <property type="entry name" value="Pur/Pyrimidine_PRTase"/>
</dbReference>
<dbReference type="RefSeq" id="WP_050355924.1">
    <property type="nucleotide sequence ID" value="NZ_LGSS01000012.1"/>
</dbReference>
<comment type="subunit">
    <text evidence="1">Homodimer.</text>
</comment>
<dbReference type="GO" id="GO:0003677">
    <property type="term" value="F:DNA binding"/>
    <property type="evidence" value="ECO:0007669"/>
    <property type="project" value="UniProtKB-KW"/>
</dbReference>
<proteinExistence type="inferred from homology"/>
<dbReference type="Gene3D" id="1.10.10.10">
    <property type="entry name" value="Winged helix-like DNA-binding domain superfamily/Winged helix DNA-binding domain"/>
    <property type="match status" value="1"/>
</dbReference>
<dbReference type="NCBIfam" id="TIGR01743">
    <property type="entry name" value="purR_Bsub"/>
    <property type="match status" value="1"/>
</dbReference>
<dbReference type="CDD" id="cd06223">
    <property type="entry name" value="PRTases_typeI"/>
    <property type="match status" value="1"/>
</dbReference>
<dbReference type="Pfam" id="PF09182">
    <property type="entry name" value="PuR_N"/>
    <property type="match status" value="1"/>
</dbReference>
<evidence type="ECO:0000256" key="3">
    <source>
        <dbReference type="ARBA" id="ARBA00023125"/>
    </source>
</evidence>
<comment type="similarity">
    <text evidence="5">Belongs to the purine/pyrimidine phosphoribosyltransferase family. PurR subfamily.</text>
</comment>
<evidence type="ECO:0000256" key="4">
    <source>
        <dbReference type="ARBA" id="ARBA00023163"/>
    </source>
</evidence>
<evidence type="ECO:0000256" key="5">
    <source>
        <dbReference type="ARBA" id="ARBA00049656"/>
    </source>
</evidence>
<dbReference type="InterPro" id="IPR036390">
    <property type="entry name" value="WH_DNA-bd_sf"/>
</dbReference>
<evidence type="ECO:0000259" key="7">
    <source>
        <dbReference type="Pfam" id="PF09182"/>
    </source>
</evidence>
<dbReference type="GO" id="GO:0045892">
    <property type="term" value="P:negative regulation of DNA-templated transcription"/>
    <property type="evidence" value="ECO:0007669"/>
    <property type="project" value="InterPro"/>
</dbReference>
<feature type="domain" description="Bacterial purine repressor N-terminal" evidence="7">
    <location>
        <begin position="5"/>
        <end position="74"/>
    </location>
</feature>
<dbReference type="OrthoDB" id="4213751at2"/>
<dbReference type="InterPro" id="IPR010078">
    <property type="entry name" value="PurR_Bsub"/>
</dbReference>
<dbReference type="STRING" id="1503.CLPU_12c00730"/>
<accession>A0A0L0W915</accession>
<dbReference type="InterPro" id="IPR015265">
    <property type="entry name" value="PuR_N"/>
</dbReference>
<name>A0A0L0W915_GOTPU</name>
<dbReference type="SUPFAM" id="SSF53271">
    <property type="entry name" value="PRTase-like"/>
    <property type="match status" value="1"/>
</dbReference>
<keyword evidence="3" id="KW-0238">DNA-binding</keyword>
<dbReference type="PANTHER" id="PTHR43864">
    <property type="entry name" value="HYPOXANTHINE/GUANINE PHOSPHORIBOSYLTRANSFERASE"/>
    <property type="match status" value="1"/>
</dbReference>
<feature type="domain" description="Phosphoribosyltransferase" evidence="6">
    <location>
        <begin position="112"/>
        <end position="242"/>
    </location>
</feature>
<dbReference type="GO" id="GO:0045982">
    <property type="term" value="P:negative regulation of purine nucleobase metabolic process"/>
    <property type="evidence" value="ECO:0007669"/>
    <property type="project" value="InterPro"/>
</dbReference>
<evidence type="ECO:0000259" key="6">
    <source>
        <dbReference type="Pfam" id="PF00156"/>
    </source>
</evidence>
<dbReference type="AlphaFoldDB" id="A0A0L0W915"/>
<keyword evidence="9" id="KW-1185">Reference proteome</keyword>
<reference evidence="9" key="1">
    <citation type="submission" date="2015-07" db="EMBL/GenBank/DDBJ databases">
        <title>Draft genome sequence of the purine-degrading Gottschalkia purinilyticum DSM 1384 (formerly Clostridium purinilyticum).</title>
        <authorList>
            <person name="Poehlein A."/>
            <person name="Schiel-Bengelsdorf B."/>
            <person name="Bengelsdorf F.R."/>
            <person name="Daniel R."/>
            <person name="Duerre P."/>
        </authorList>
    </citation>
    <scope>NUCLEOTIDE SEQUENCE [LARGE SCALE GENOMIC DNA]</scope>
    <source>
        <strain evidence="9">DSM 1384</strain>
    </source>
</reference>
<dbReference type="EMBL" id="LGSS01000012">
    <property type="protein sequence ID" value="KNF07800.1"/>
    <property type="molecule type" value="Genomic_DNA"/>
</dbReference>
<dbReference type="Gene3D" id="3.40.50.2020">
    <property type="match status" value="1"/>
</dbReference>
<comment type="caution">
    <text evidence="8">The sequence shown here is derived from an EMBL/GenBank/DDBJ whole genome shotgun (WGS) entry which is preliminary data.</text>
</comment>
<dbReference type="PANTHER" id="PTHR43864:SF2">
    <property type="entry name" value="PUR OPERON REPRESSOR"/>
    <property type="match status" value="1"/>
</dbReference>
<evidence type="ECO:0000313" key="8">
    <source>
        <dbReference type="EMBL" id="KNF07800.1"/>
    </source>
</evidence>
<dbReference type="InterPro" id="IPR000836">
    <property type="entry name" value="PRTase_dom"/>
</dbReference>
<dbReference type="InterPro" id="IPR029057">
    <property type="entry name" value="PRTase-like"/>
</dbReference>